<dbReference type="InterPro" id="IPR012338">
    <property type="entry name" value="Beta-lactam/transpept-like"/>
</dbReference>
<dbReference type="EMBL" id="JAAATY010000001">
    <property type="protein sequence ID" value="NRN62999.1"/>
    <property type="molecule type" value="Genomic_DNA"/>
</dbReference>
<dbReference type="SUPFAM" id="SSF56601">
    <property type="entry name" value="beta-lactamase/transpeptidase-like"/>
    <property type="match status" value="1"/>
</dbReference>
<dbReference type="Pfam" id="PF02113">
    <property type="entry name" value="Peptidase_S13"/>
    <property type="match status" value="1"/>
</dbReference>
<name>A0ABX2EVT0_9PSEU</name>
<dbReference type="PANTHER" id="PTHR30023">
    <property type="entry name" value="D-ALANYL-D-ALANINE CARBOXYPEPTIDASE"/>
    <property type="match status" value="1"/>
</dbReference>
<keyword evidence="2" id="KW-0378">Hydrolase</keyword>
<reference evidence="3 4" key="1">
    <citation type="submission" date="2020-01" db="EMBL/GenBank/DDBJ databases">
        <title>Kibdelosporangium persica a novel Actinomycetes from a hot desert in Iran.</title>
        <authorList>
            <person name="Safaei N."/>
            <person name="Zaburannyi N."/>
            <person name="Mueller R."/>
            <person name="Wink J."/>
        </authorList>
    </citation>
    <scope>NUCLEOTIDE SEQUENCE [LARGE SCALE GENOMIC DNA]</scope>
    <source>
        <strain evidence="3 4">4NS15</strain>
    </source>
</reference>
<dbReference type="GO" id="GO:0004180">
    <property type="term" value="F:carboxypeptidase activity"/>
    <property type="evidence" value="ECO:0007669"/>
    <property type="project" value="UniProtKB-KW"/>
</dbReference>
<sequence length="497" mass="53445">MTRELQPSRRTVLGGLAATGFLATTGIARADATGRIQDIVNRPQFRGARWGMTFHALDSGETWHVMNPAELFTASSSFKIFLGGTAFEALGPDHRFRTRVYRTGPVTGGVLHGDLVLVASGDMLLSGRVRPDGSLNLPDPDHTYPIGRPLPGDRLAEIRDLAAQIKAAGVRRVTGKVSVDVSLFREGQESIAINNQLITVSPMMVNDHMIHAAVTPGAAVGDPAVVQAIPQTGYVRFVNKVTTVSGTPKPLVFVGDRLTGEIQLGSAPRYVAHYVREPSRFAAVALTEALRDRGVQVRGEACRAARRIRIAEHVSLPFAEQSKVMLKVSSNIHTATIPYLVGGIAGRAPGNPKASYEDFRRALFRKAGLDPDPAGSAEGRYTVETFIKFLAYVAKRPYIDRFRSALPIMGRDGTLAGNQPDSPAAGHVYAKTGTGLMGPTLNKALAGYIELPGGRWLAFAQFMRLELASAADGRALDGQAQEAMAEICTAVYEEHAR</sequence>
<keyword evidence="3" id="KW-0121">Carboxypeptidase</keyword>
<proteinExistence type="inferred from homology"/>
<evidence type="ECO:0000256" key="1">
    <source>
        <dbReference type="ARBA" id="ARBA00006096"/>
    </source>
</evidence>
<comment type="similarity">
    <text evidence="1">Belongs to the peptidase S13 family.</text>
</comment>
<gene>
    <name evidence="3" type="ORF">GC106_2000</name>
</gene>
<comment type="caution">
    <text evidence="3">The sequence shown here is derived from an EMBL/GenBank/DDBJ whole genome shotgun (WGS) entry which is preliminary data.</text>
</comment>
<evidence type="ECO:0000256" key="2">
    <source>
        <dbReference type="ARBA" id="ARBA00022801"/>
    </source>
</evidence>
<dbReference type="Proteomes" id="UP000763557">
    <property type="component" value="Unassembled WGS sequence"/>
</dbReference>
<dbReference type="PROSITE" id="PS51318">
    <property type="entry name" value="TAT"/>
    <property type="match status" value="1"/>
</dbReference>
<accession>A0ABX2EVT0</accession>
<dbReference type="Gene3D" id="3.50.80.20">
    <property type="entry name" value="D-Ala-D-Ala carboxypeptidase C, peptidase S13"/>
    <property type="match status" value="1"/>
</dbReference>
<dbReference type="Gene3D" id="3.40.710.10">
    <property type="entry name" value="DD-peptidase/beta-lactamase superfamily"/>
    <property type="match status" value="1"/>
</dbReference>
<evidence type="ECO:0000313" key="3">
    <source>
        <dbReference type="EMBL" id="NRN62999.1"/>
    </source>
</evidence>
<dbReference type="PRINTS" id="PR00922">
    <property type="entry name" value="DADACBPTASE3"/>
</dbReference>
<dbReference type="PANTHER" id="PTHR30023:SF0">
    <property type="entry name" value="PENICILLIN-SENSITIVE CARBOXYPEPTIDASE A"/>
    <property type="match status" value="1"/>
</dbReference>
<dbReference type="RefSeq" id="WP_173123353.1">
    <property type="nucleotide sequence ID" value="NZ_CBCSGW010000022.1"/>
</dbReference>
<evidence type="ECO:0000313" key="4">
    <source>
        <dbReference type="Proteomes" id="UP000763557"/>
    </source>
</evidence>
<organism evidence="3 4">
    <name type="scientific">Kibdelosporangium persicum</name>
    <dbReference type="NCBI Taxonomy" id="2698649"/>
    <lineage>
        <taxon>Bacteria</taxon>
        <taxon>Bacillati</taxon>
        <taxon>Actinomycetota</taxon>
        <taxon>Actinomycetes</taxon>
        <taxon>Pseudonocardiales</taxon>
        <taxon>Pseudonocardiaceae</taxon>
        <taxon>Kibdelosporangium</taxon>
    </lineage>
</organism>
<keyword evidence="4" id="KW-1185">Reference proteome</keyword>
<protein>
    <submittedName>
        <fullName evidence="3">D-alanyl-D-alanine carboxypeptidase/D-alanyl-D-alanine-endopeptidase</fullName>
    </submittedName>
</protein>
<dbReference type="NCBIfam" id="TIGR00666">
    <property type="entry name" value="PBP4"/>
    <property type="match status" value="1"/>
</dbReference>
<dbReference type="InterPro" id="IPR000667">
    <property type="entry name" value="Peptidase_S13"/>
</dbReference>
<keyword evidence="3" id="KW-0645">Protease</keyword>
<dbReference type="InterPro" id="IPR006311">
    <property type="entry name" value="TAT_signal"/>
</dbReference>